<name>A0A2H3E4L2_ARMGA</name>
<organism evidence="2 3">
    <name type="scientific">Armillaria gallica</name>
    <name type="common">Bulbous honey fungus</name>
    <name type="synonym">Armillaria bulbosa</name>
    <dbReference type="NCBI Taxonomy" id="47427"/>
    <lineage>
        <taxon>Eukaryota</taxon>
        <taxon>Fungi</taxon>
        <taxon>Dikarya</taxon>
        <taxon>Basidiomycota</taxon>
        <taxon>Agaricomycotina</taxon>
        <taxon>Agaricomycetes</taxon>
        <taxon>Agaricomycetidae</taxon>
        <taxon>Agaricales</taxon>
        <taxon>Marasmiineae</taxon>
        <taxon>Physalacriaceae</taxon>
        <taxon>Armillaria</taxon>
    </lineage>
</organism>
<dbReference type="EMBL" id="KZ293648">
    <property type="protein sequence ID" value="PBK98088.1"/>
    <property type="molecule type" value="Genomic_DNA"/>
</dbReference>
<dbReference type="InParanoid" id="A0A2H3E4L2"/>
<protein>
    <submittedName>
        <fullName evidence="2">Uncharacterized protein</fullName>
    </submittedName>
</protein>
<sequence length="107" mass="12139">MCCNIEAKIVKIAPTEKSKFRLMITAGNKKHKTEEIKIYGGGAMPKWTVEHVSRGSTLVKQLCARLSLGRAKAAFDFQSESRSTIFITVFLILKLIYWVLIFHSNYS</sequence>
<evidence type="ECO:0000256" key="1">
    <source>
        <dbReference type="SAM" id="Phobius"/>
    </source>
</evidence>
<accession>A0A2H3E4L2</accession>
<dbReference type="AlphaFoldDB" id="A0A2H3E4L2"/>
<keyword evidence="1" id="KW-0472">Membrane</keyword>
<reference evidence="3" key="1">
    <citation type="journal article" date="2017" name="Nat. Ecol. Evol.">
        <title>Genome expansion and lineage-specific genetic innovations in the forest pathogenic fungi Armillaria.</title>
        <authorList>
            <person name="Sipos G."/>
            <person name="Prasanna A.N."/>
            <person name="Walter M.C."/>
            <person name="O'Connor E."/>
            <person name="Balint B."/>
            <person name="Krizsan K."/>
            <person name="Kiss B."/>
            <person name="Hess J."/>
            <person name="Varga T."/>
            <person name="Slot J."/>
            <person name="Riley R."/>
            <person name="Boka B."/>
            <person name="Rigling D."/>
            <person name="Barry K."/>
            <person name="Lee J."/>
            <person name="Mihaltcheva S."/>
            <person name="LaButti K."/>
            <person name="Lipzen A."/>
            <person name="Waldron R."/>
            <person name="Moloney N.M."/>
            <person name="Sperisen C."/>
            <person name="Kredics L."/>
            <person name="Vagvoelgyi C."/>
            <person name="Patrignani A."/>
            <person name="Fitzpatrick D."/>
            <person name="Nagy I."/>
            <person name="Doyle S."/>
            <person name="Anderson J.B."/>
            <person name="Grigoriev I.V."/>
            <person name="Gueldener U."/>
            <person name="Muensterkoetter M."/>
            <person name="Nagy L.G."/>
        </authorList>
    </citation>
    <scope>NUCLEOTIDE SEQUENCE [LARGE SCALE GENOMIC DNA]</scope>
    <source>
        <strain evidence="3">Ar21-2</strain>
    </source>
</reference>
<dbReference type="Proteomes" id="UP000217790">
    <property type="component" value="Unassembled WGS sequence"/>
</dbReference>
<evidence type="ECO:0000313" key="2">
    <source>
        <dbReference type="EMBL" id="PBK98088.1"/>
    </source>
</evidence>
<evidence type="ECO:0000313" key="3">
    <source>
        <dbReference type="Proteomes" id="UP000217790"/>
    </source>
</evidence>
<gene>
    <name evidence="2" type="ORF">ARMGADRAFT_1008596</name>
</gene>
<keyword evidence="1" id="KW-1133">Transmembrane helix</keyword>
<proteinExistence type="predicted"/>
<keyword evidence="3" id="KW-1185">Reference proteome</keyword>
<keyword evidence="1" id="KW-0812">Transmembrane</keyword>
<feature type="transmembrane region" description="Helical" evidence="1">
    <location>
        <begin position="85"/>
        <end position="106"/>
    </location>
</feature>